<accession>A0A157RMJ7</accession>
<dbReference type="KEGG" id="btrm:SAMEA390648702097"/>
<dbReference type="PANTHER" id="PTHR33931:SF2">
    <property type="entry name" value="HOLIN-LIKE PROTEIN CIDA"/>
    <property type="match status" value="1"/>
</dbReference>
<evidence type="ECO:0000256" key="3">
    <source>
        <dbReference type="ARBA" id="ARBA00022692"/>
    </source>
</evidence>
<feature type="transmembrane region" description="Helical" evidence="6">
    <location>
        <begin position="44"/>
        <end position="61"/>
    </location>
</feature>
<keyword evidence="4 6" id="KW-1133">Transmembrane helix</keyword>
<organism evidence="7 8">
    <name type="scientific">Bordetella trematum</name>
    <dbReference type="NCBI Taxonomy" id="123899"/>
    <lineage>
        <taxon>Bacteria</taxon>
        <taxon>Pseudomonadati</taxon>
        <taxon>Pseudomonadota</taxon>
        <taxon>Betaproteobacteria</taxon>
        <taxon>Burkholderiales</taxon>
        <taxon>Alcaligenaceae</taxon>
        <taxon>Bordetella</taxon>
    </lineage>
</organism>
<evidence type="ECO:0000256" key="1">
    <source>
        <dbReference type="ARBA" id="ARBA00004651"/>
    </source>
</evidence>
<feature type="transmembrane region" description="Helical" evidence="6">
    <location>
        <begin position="73"/>
        <end position="91"/>
    </location>
</feature>
<keyword evidence="2" id="KW-1003">Cell membrane</keyword>
<evidence type="ECO:0000313" key="7">
    <source>
        <dbReference type="EMBL" id="SAI70184.1"/>
    </source>
</evidence>
<evidence type="ECO:0000256" key="6">
    <source>
        <dbReference type="SAM" id="Phobius"/>
    </source>
</evidence>
<evidence type="ECO:0000256" key="4">
    <source>
        <dbReference type="ARBA" id="ARBA00022989"/>
    </source>
</evidence>
<gene>
    <name evidence="7" type="primary">lrgA</name>
    <name evidence="7" type="ORF">SAMEA3906487_02097</name>
</gene>
<sequence length="133" mass="14345">MLARSWTLGRSYLRRSRVLQIGVLAVFAGVGQALAGWAGLPVPGAVLGLALLLALLAAGGVRLNHIRRGADWLLAEMLLFFVPAVMCLLDHQELVGWLGLKILLVIAVGTLLVMGGTAVAIDLCYRWMHRHGR</sequence>
<feature type="transmembrane region" description="Helical" evidence="6">
    <location>
        <begin position="21"/>
        <end position="38"/>
    </location>
</feature>
<reference evidence="7 8" key="1">
    <citation type="submission" date="2016-04" db="EMBL/GenBank/DDBJ databases">
        <authorList>
            <consortium name="Pathogen Informatics"/>
        </authorList>
    </citation>
    <scope>NUCLEOTIDE SEQUENCE [LARGE SCALE GENOMIC DNA]</scope>
    <source>
        <strain evidence="7 8">H044680328</strain>
    </source>
</reference>
<dbReference type="OrthoDB" id="194658at2"/>
<evidence type="ECO:0000313" key="8">
    <source>
        <dbReference type="Proteomes" id="UP000076825"/>
    </source>
</evidence>
<evidence type="ECO:0000256" key="5">
    <source>
        <dbReference type="ARBA" id="ARBA00023136"/>
    </source>
</evidence>
<keyword evidence="8" id="KW-1185">Reference proteome</keyword>
<dbReference type="GeneID" id="56590628"/>
<dbReference type="PANTHER" id="PTHR33931">
    <property type="entry name" value="HOLIN-LIKE PROTEIN CIDA-RELATED"/>
    <property type="match status" value="1"/>
</dbReference>
<protein>
    <submittedName>
        <fullName evidence="7">Antiholin-like protein LrgA</fullName>
    </submittedName>
</protein>
<dbReference type="PATRIC" id="fig|123899.6.peg.2093"/>
<dbReference type="InterPro" id="IPR005538">
    <property type="entry name" value="LrgA/CidA"/>
</dbReference>
<dbReference type="GO" id="GO:0005886">
    <property type="term" value="C:plasma membrane"/>
    <property type="evidence" value="ECO:0007669"/>
    <property type="project" value="UniProtKB-SubCell"/>
</dbReference>
<evidence type="ECO:0000256" key="2">
    <source>
        <dbReference type="ARBA" id="ARBA00022475"/>
    </source>
</evidence>
<keyword evidence="5 6" id="KW-0472">Membrane</keyword>
<dbReference type="RefSeq" id="WP_025512818.1">
    <property type="nucleotide sequence ID" value="NZ_CP016340.1"/>
</dbReference>
<dbReference type="AlphaFoldDB" id="A0A157RMJ7"/>
<keyword evidence="3 6" id="KW-0812">Transmembrane</keyword>
<dbReference type="STRING" id="123899.SAMEA3906487_02097"/>
<name>A0A157RMJ7_9BORD</name>
<proteinExistence type="predicted"/>
<dbReference type="eggNOG" id="COG1380">
    <property type="taxonomic scope" value="Bacteria"/>
</dbReference>
<dbReference type="Pfam" id="PF03788">
    <property type="entry name" value="LrgA"/>
    <property type="match status" value="1"/>
</dbReference>
<dbReference type="EMBL" id="LT546645">
    <property type="protein sequence ID" value="SAI70184.1"/>
    <property type="molecule type" value="Genomic_DNA"/>
</dbReference>
<feature type="transmembrane region" description="Helical" evidence="6">
    <location>
        <begin position="103"/>
        <end position="125"/>
    </location>
</feature>
<comment type="subcellular location">
    <subcellularLocation>
        <location evidence="1">Cell membrane</location>
        <topology evidence="1">Multi-pass membrane protein</topology>
    </subcellularLocation>
</comment>
<dbReference type="Proteomes" id="UP000076825">
    <property type="component" value="Chromosome 1"/>
</dbReference>